<dbReference type="eggNOG" id="ENOG502QT2V">
    <property type="taxonomic scope" value="Eukaryota"/>
</dbReference>
<keyword evidence="4" id="KW-1185">Reference proteome</keyword>
<evidence type="ECO:0000313" key="3">
    <source>
        <dbReference type="EnsemblPlants" id="OGLUM05G08030.1"/>
    </source>
</evidence>
<dbReference type="PROSITE" id="PS51277">
    <property type="entry name" value="BURP"/>
    <property type="match status" value="1"/>
</dbReference>
<name>A0A0D9ZVV7_9ORYZ</name>
<feature type="domain" description="BURP" evidence="2">
    <location>
        <begin position="73"/>
        <end position="289"/>
    </location>
</feature>
<keyword evidence="1" id="KW-0732">Signal</keyword>
<sequence>MHTYRSLYRLASTETEGVAAARASHAASPAELYWKIALPTSPMPGAIRDLINPARSASQEDTDMDEVSTDAVFFLEKDLFPGSKITLHSTRGGACAMVLLRGRADAIPFASEKLPEILTQLSVPAGSRAAEDMRTTLAECEAALLGARDQAKHCVTSLESMVEFAAASLGTRDIRAVSTEVIGTGAAETPRQEYTVEAVKPVVSVSGGNMVTCHGMPYAYAVFGCHTTTATVYAVTLAGADGTRAEALATCHGDAFPGVAEAYERVGVAAGSVPVCHIMPLGDMLWVRN</sequence>
<evidence type="ECO:0000259" key="2">
    <source>
        <dbReference type="PROSITE" id="PS51277"/>
    </source>
</evidence>
<dbReference type="HOGENOM" id="CLU_011822_0_1_1"/>
<dbReference type="STRING" id="40148.A0A0D9ZVV7"/>
<dbReference type="PANTHER" id="PTHR31236">
    <property type="entry name" value="BURP DOMAIN PROTEIN USPL1-LIKE"/>
    <property type="match status" value="1"/>
</dbReference>
<accession>A0A0D9ZVV7</accession>
<organism evidence="3">
    <name type="scientific">Oryza glumipatula</name>
    <dbReference type="NCBI Taxonomy" id="40148"/>
    <lineage>
        <taxon>Eukaryota</taxon>
        <taxon>Viridiplantae</taxon>
        <taxon>Streptophyta</taxon>
        <taxon>Embryophyta</taxon>
        <taxon>Tracheophyta</taxon>
        <taxon>Spermatophyta</taxon>
        <taxon>Magnoliopsida</taxon>
        <taxon>Liliopsida</taxon>
        <taxon>Poales</taxon>
        <taxon>Poaceae</taxon>
        <taxon>BOP clade</taxon>
        <taxon>Oryzoideae</taxon>
        <taxon>Oryzeae</taxon>
        <taxon>Oryzinae</taxon>
        <taxon>Oryza</taxon>
    </lineage>
</organism>
<dbReference type="AlphaFoldDB" id="A0A0D9ZVV7"/>
<evidence type="ECO:0000313" key="4">
    <source>
        <dbReference type="Proteomes" id="UP000026961"/>
    </source>
</evidence>
<dbReference type="InterPro" id="IPR044816">
    <property type="entry name" value="BURP"/>
</dbReference>
<dbReference type="InterPro" id="IPR004873">
    <property type="entry name" value="BURP_dom"/>
</dbReference>
<evidence type="ECO:0000256" key="1">
    <source>
        <dbReference type="ARBA" id="ARBA00022729"/>
    </source>
</evidence>
<reference evidence="3" key="1">
    <citation type="submission" date="2015-04" db="UniProtKB">
        <authorList>
            <consortium name="EnsemblPlants"/>
        </authorList>
    </citation>
    <scope>IDENTIFICATION</scope>
</reference>
<dbReference type="EnsemblPlants" id="OGLUM05G08030.1">
    <property type="protein sequence ID" value="OGLUM05G08030.1"/>
    <property type="gene ID" value="OGLUM05G08030"/>
</dbReference>
<dbReference type="Pfam" id="PF03181">
    <property type="entry name" value="BURP"/>
    <property type="match status" value="1"/>
</dbReference>
<dbReference type="SMART" id="SM01045">
    <property type="entry name" value="BURP"/>
    <property type="match status" value="1"/>
</dbReference>
<dbReference type="Proteomes" id="UP000026961">
    <property type="component" value="Chromosome 5"/>
</dbReference>
<dbReference type="Gramene" id="OGLUM05G08030.1">
    <property type="protein sequence ID" value="OGLUM05G08030.1"/>
    <property type="gene ID" value="OGLUM05G08030"/>
</dbReference>
<dbReference type="PANTHER" id="PTHR31236:SF31">
    <property type="entry name" value="BURP DOMAIN-CONTAINING PROTEIN 7"/>
    <property type="match status" value="1"/>
</dbReference>
<protein>
    <recommendedName>
        <fullName evidence="2">BURP domain-containing protein</fullName>
    </recommendedName>
</protein>
<reference evidence="3" key="2">
    <citation type="submission" date="2018-05" db="EMBL/GenBank/DDBJ databases">
        <title>OgluRS3 (Oryza glumaepatula Reference Sequence Version 3).</title>
        <authorList>
            <person name="Zhang J."/>
            <person name="Kudrna D."/>
            <person name="Lee S."/>
            <person name="Talag J."/>
            <person name="Welchert J."/>
            <person name="Wing R.A."/>
        </authorList>
    </citation>
    <scope>NUCLEOTIDE SEQUENCE [LARGE SCALE GENOMIC DNA]</scope>
</reference>
<proteinExistence type="predicted"/>